<gene>
    <name evidence="1" type="ORF">SEV965_LOCUS39431</name>
</gene>
<dbReference type="InterPro" id="IPR050410">
    <property type="entry name" value="CCR4/nocturin_mRNA_transcr"/>
</dbReference>
<dbReference type="PANTHER" id="PTHR12121">
    <property type="entry name" value="CARBON CATABOLITE REPRESSOR PROTEIN 4"/>
    <property type="match status" value="1"/>
</dbReference>
<organism evidence="1 2">
    <name type="scientific">Rotaria sordida</name>
    <dbReference type="NCBI Taxonomy" id="392033"/>
    <lineage>
        <taxon>Eukaryota</taxon>
        <taxon>Metazoa</taxon>
        <taxon>Spiralia</taxon>
        <taxon>Gnathifera</taxon>
        <taxon>Rotifera</taxon>
        <taxon>Eurotatoria</taxon>
        <taxon>Bdelloidea</taxon>
        <taxon>Philodinida</taxon>
        <taxon>Philodinidae</taxon>
        <taxon>Rotaria</taxon>
    </lineage>
</organism>
<feature type="non-terminal residue" evidence="1">
    <location>
        <position position="1"/>
    </location>
</feature>
<protein>
    <submittedName>
        <fullName evidence="1">Uncharacterized protein</fullName>
    </submittedName>
</protein>
<accession>A0A815Y9P1</accession>
<dbReference type="EMBL" id="CAJNOU010014041">
    <property type="protein sequence ID" value="CAF1567414.1"/>
    <property type="molecule type" value="Genomic_DNA"/>
</dbReference>
<proteinExistence type="predicted"/>
<dbReference type="Gene3D" id="3.60.10.10">
    <property type="entry name" value="Endonuclease/exonuclease/phosphatase"/>
    <property type="match status" value="1"/>
</dbReference>
<dbReference type="Proteomes" id="UP000663889">
    <property type="component" value="Unassembled WGS sequence"/>
</dbReference>
<evidence type="ECO:0000313" key="1">
    <source>
        <dbReference type="EMBL" id="CAF1567414.1"/>
    </source>
</evidence>
<dbReference type="GO" id="GO:0000175">
    <property type="term" value="F:3'-5'-RNA exonuclease activity"/>
    <property type="evidence" value="ECO:0007669"/>
    <property type="project" value="TreeGrafter"/>
</dbReference>
<feature type="non-terminal residue" evidence="1">
    <location>
        <position position="219"/>
    </location>
</feature>
<sequence>AKYDSNRQQKEHFNNNNRYYDTTLIPTKFTIDLTGLNISYTIEYHDNIKCICSTPIIPYTNTYINCCKCLSPNNWPSFSMINSFNEYTNQLYYINMHNNSWIQQPQQTSSTFNYHDFYLTRLNNHNNISSIHFNDNVIINAMDHLPSYYLRCMTSPIERESIQPPPTRSWLRLASPNTKQSTPIFTVMNYNILCDKYATRHIYGYCPSWALKWEYRRKQ</sequence>
<name>A0A815Y9P1_9BILA</name>
<evidence type="ECO:0000313" key="2">
    <source>
        <dbReference type="Proteomes" id="UP000663889"/>
    </source>
</evidence>
<dbReference type="PANTHER" id="PTHR12121:SF100">
    <property type="entry name" value="POLY(A)-SPECIFIC RIBONUCLEASE"/>
    <property type="match status" value="1"/>
</dbReference>
<comment type="caution">
    <text evidence="1">The sequence shown here is derived from an EMBL/GenBank/DDBJ whole genome shotgun (WGS) entry which is preliminary data.</text>
</comment>
<reference evidence="1" key="1">
    <citation type="submission" date="2021-02" db="EMBL/GenBank/DDBJ databases">
        <authorList>
            <person name="Nowell W R."/>
        </authorList>
    </citation>
    <scope>NUCLEOTIDE SEQUENCE</scope>
</reference>
<dbReference type="AlphaFoldDB" id="A0A815Y9P1"/>
<dbReference type="InterPro" id="IPR036691">
    <property type="entry name" value="Endo/exonu/phosph_ase_sf"/>
</dbReference>